<gene>
    <name evidence="2" type="ORF">TQ35_008775</name>
</gene>
<feature type="transmembrane region" description="Helical" evidence="1">
    <location>
        <begin position="308"/>
        <end position="329"/>
    </location>
</feature>
<sequence>MRLILVYLFVLIAFSTVSISSTIVVSYPHEAYLGQEIHIQFQFVSSYVNSTNFSVIAAGVGIIYNGSEVSYSGAPPYGGHVLFPLRANSLWANSDEITVTFVGTYDINWGSNPGIVLYGGNFNPQLPDGDQSRSNYTCVLVAFDGRLWYHINGSFFEPITSLPYYGSYVNGWINVTKPVNYTVIFEEEKGLTLVKCMFINGKEYVINYLIPVPWNFSYFGIRTDVPNNMITPEEFLVTFPSLNQPYLVYLNGKEYASGYTNDQGQGEVSLRVTSTQETLNISWPSMHVYKIITISASGEGNVRVNYPILPISLLTVSIVLTTISAIISLRRK</sequence>
<keyword evidence="1" id="KW-0812">Transmembrane</keyword>
<comment type="caution">
    <text evidence="2">The sequence shown here is derived from an EMBL/GenBank/DDBJ whole genome shotgun (WGS) entry which is preliminary data.</text>
</comment>
<dbReference type="AlphaFoldDB" id="A0AAE3FKQ0"/>
<keyword evidence="1" id="KW-1133">Transmembrane helix</keyword>
<name>A0AAE3FKQ0_9CREN</name>
<dbReference type="EMBL" id="JZWS02000020">
    <property type="protein sequence ID" value="MCL7344650.1"/>
    <property type="molecule type" value="Genomic_DNA"/>
</dbReference>
<reference evidence="2" key="1">
    <citation type="submission" date="2022-05" db="EMBL/GenBank/DDBJ databases">
        <title>Metagenome Sequencing of an Archaeal-Dominated Microbial Community from a Hot Spring at the Los Azufres Geothermal Field, Mexico.</title>
        <authorList>
            <person name="Marin-Paredes R."/>
            <person name="Martinez-Romero E."/>
            <person name="Servin-Garciduenas L.E."/>
        </authorList>
    </citation>
    <scope>NUCLEOTIDE SEQUENCE</scope>
    <source>
        <strain evidence="2">AZ1-454</strain>
    </source>
</reference>
<accession>A0AAE3FKQ0</accession>
<protein>
    <submittedName>
        <fullName evidence="2">Uncharacterized protein</fullName>
    </submittedName>
</protein>
<proteinExistence type="predicted"/>
<evidence type="ECO:0000256" key="1">
    <source>
        <dbReference type="SAM" id="Phobius"/>
    </source>
</evidence>
<keyword evidence="1" id="KW-0472">Membrane</keyword>
<evidence type="ECO:0000313" key="2">
    <source>
        <dbReference type="EMBL" id="MCL7344650.1"/>
    </source>
</evidence>
<organism evidence="2">
    <name type="scientific">Candidatus Aramenus sulfurataquae</name>
    <dbReference type="NCBI Taxonomy" id="1326980"/>
    <lineage>
        <taxon>Archaea</taxon>
        <taxon>Thermoproteota</taxon>
        <taxon>Thermoprotei</taxon>
        <taxon>Sulfolobales</taxon>
        <taxon>Sulfolobaceae</taxon>
        <taxon>Candidatus Aramenus</taxon>
    </lineage>
</organism>